<dbReference type="SUPFAM" id="SSF53067">
    <property type="entry name" value="Actin-like ATPase domain"/>
    <property type="match status" value="2"/>
</dbReference>
<dbReference type="InterPro" id="IPR013126">
    <property type="entry name" value="Hsp_70_fam"/>
</dbReference>
<dbReference type="Gene3D" id="3.30.420.40">
    <property type="match status" value="2"/>
</dbReference>
<evidence type="ECO:0008006" key="5">
    <source>
        <dbReference type="Google" id="ProtNLM"/>
    </source>
</evidence>
<reference evidence="3" key="2">
    <citation type="submission" date="2023-05" db="EMBL/GenBank/DDBJ databases">
        <authorList>
            <consortium name="Lawrence Berkeley National Laboratory"/>
            <person name="Steindorff A."/>
            <person name="Hensen N."/>
            <person name="Bonometti L."/>
            <person name="Westerberg I."/>
            <person name="Brannstrom I.O."/>
            <person name="Guillou S."/>
            <person name="Cros-Aarteil S."/>
            <person name="Calhoun S."/>
            <person name="Haridas S."/>
            <person name="Kuo A."/>
            <person name="Mondo S."/>
            <person name="Pangilinan J."/>
            <person name="Riley R."/>
            <person name="Labutti K."/>
            <person name="Andreopoulos B."/>
            <person name="Lipzen A."/>
            <person name="Chen C."/>
            <person name="Yanf M."/>
            <person name="Daum C."/>
            <person name="Ng V."/>
            <person name="Clum A."/>
            <person name="Ohm R."/>
            <person name="Martin F."/>
            <person name="Silar P."/>
            <person name="Natvig D."/>
            <person name="Lalanne C."/>
            <person name="Gautier V."/>
            <person name="Ament-Velasquez S.L."/>
            <person name="Kruys A."/>
            <person name="Hutchinson M.I."/>
            <person name="Powell A.J."/>
            <person name="Barry K."/>
            <person name="Miller A.N."/>
            <person name="Grigoriev I.V."/>
            <person name="Debuchy R."/>
            <person name="Gladieux P."/>
            <person name="Thoren M.H."/>
            <person name="Johannesson H."/>
        </authorList>
    </citation>
    <scope>NUCLEOTIDE SEQUENCE</scope>
    <source>
        <strain evidence="3">PSN309</strain>
    </source>
</reference>
<dbReference type="PANTHER" id="PTHR14187:SF82">
    <property type="entry name" value="FAMILY CHAPERONE, PUTATIVE (AFU_ORTHOLOGUE AFUA_7G08575)-RELATED"/>
    <property type="match status" value="1"/>
</dbReference>
<protein>
    <recommendedName>
        <fullName evidence="5">Actin-like ATPase domain-containing protein</fullName>
    </recommendedName>
</protein>
<dbReference type="EMBL" id="MU864556">
    <property type="protein sequence ID" value="KAK4183350.1"/>
    <property type="molecule type" value="Genomic_DNA"/>
</dbReference>
<dbReference type="Proteomes" id="UP001302126">
    <property type="component" value="Unassembled WGS sequence"/>
</dbReference>
<dbReference type="PANTHER" id="PTHR14187">
    <property type="entry name" value="ALPHA KINASE/ELONGATION FACTOR 2 KINASE"/>
    <property type="match status" value="1"/>
</dbReference>
<name>A0AAN6WL41_9PEZI</name>
<dbReference type="AlphaFoldDB" id="A0AAN6WL41"/>
<gene>
    <name evidence="3" type="ORF">QBC35DRAFT_467376</name>
</gene>
<evidence type="ECO:0000256" key="2">
    <source>
        <dbReference type="ARBA" id="ARBA00022840"/>
    </source>
</evidence>
<dbReference type="GO" id="GO:0005524">
    <property type="term" value="F:ATP binding"/>
    <property type="evidence" value="ECO:0007669"/>
    <property type="project" value="UniProtKB-KW"/>
</dbReference>
<dbReference type="Gene3D" id="3.90.640.10">
    <property type="entry name" value="Actin, Chain A, domain 4"/>
    <property type="match status" value="1"/>
</dbReference>
<proteinExistence type="predicted"/>
<sequence length="591" mass="65714">MPGPQSTPKEQSQLDQLEAAIRKMKVEAPATFESDEKLIIALDFGTTFSGIAYCFANQRDTKVAAIVDWPGAEGESAPTIPTLINYDRSDKKKFAWGASVDRLQDNIVGVKLLLDPSQERPLYLPTGNVKRTLRSLPKTPVEIAADFIGAVYRHALNEIAKVVPKDYFSICQKHFVLSVPAVWSDAAKNATLQASKIAGIFPVTLIKEPEAAALYTMHSLDFSLNIGDAFVVCDAGGGTVDLISYEVVGLNPNLQVKELVAWLDLFGLNQRFVEAVKNLVDEDQFADLRKTKGFLLAEKSFDREVKRSFRGDPDEEYFINFPMGSLDDDPDAGLEANCWRITGKDLKAIFAPLITDILRLIDHQVKSVKIKRPSSGVTGIFLVGGFGNSHYLKSCVERQHPGIQVLQPTDAWAAIVKGAALSKLPRQAAVVATSAPKHYGVSSWSLYDPETDKGFPTQICRNGSKRVEKMTWFINIGDDIMRDQKIKFSFYRCIDEKYEPSDLIFHDELYECADPDAPVHFTKGDNIHINCSFTTDLRSVPNTKFTKRIDKHGEPYYDVNYNLVVILDSALMKFSLEMDGVSMGSVEASFK</sequence>
<comment type="caution">
    <text evidence="3">The sequence shown here is derived from an EMBL/GenBank/DDBJ whole genome shotgun (WGS) entry which is preliminary data.</text>
</comment>
<dbReference type="CDD" id="cd10170">
    <property type="entry name" value="ASKHA_NBD_HSP70"/>
    <property type="match status" value="1"/>
</dbReference>
<dbReference type="InterPro" id="IPR043129">
    <property type="entry name" value="ATPase_NBD"/>
</dbReference>
<evidence type="ECO:0000256" key="1">
    <source>
        <dbReference type="ARBA" id="ARBA00022741"/>
    </source>
</evidence>
<keyword evidence="4" id="KW-1185">Reference proteome</keyword>
<accession>A0AAN6WL41</accession>
<evidence type="ECO:0000313" key="4">
    <source>
        <dbReference type="Proteomes" id="UP001302126"/>
    </source>
</evidence>
<keyword evidence="1" id="KW-0547">Nucleotide-binding</keyword>
<keyword evidence="2" id="KW-0067">ATP-binding</keyword>
<organism evidence="3 4">
    <name type="scientific">Podospora australis</name>
    <dbReference type="NCBI Taxonomy" id="1536484"/>
    <lineage>
        <taxon>Eukaryota</taxon>
        <taxon>Fungi</taxon>
        <taxon>Dikarya</taxon>
        <taxon>Ascomycota</taxon>
        <taxon>Pezizomycotina</taxon>
        <taxon>Sordariomycetes</taxon>
        <taxon>Sordariomycetidae</taxon>
        <taxon>Sordariales</taxon>
        <taxon>Podosporaceae</taxon>
        <taxon>Podospora</taxon>
    </lineage>
</organism>
<dbReference type="Pfam" id="PF00012">
    <property type="entry name" value="HSP70"/>
    <property type="match status" value="1"/>
</dbReference>
<evidence type="ECO:0000313" key="3">
    <source>
        <dbReference type="EMBL" id="KAK4183350.1"/>
    </source>
</evidence>
<dbReference type="GO" id="GO:0140662">
    <property type="term" value="F:ATP-dependent protein folding chaperone"/>
    <property type="evidence" value="ECO:0007669"/>
    <property type="project" value="InterPro"/>
</dbReference>
<reference evidence="3" key="1">
    <citation type="journal article" date="2023" name="Mol. Phylogenet. Evol.">
        <title>Genome-scale phylogeny and comparative genomics of the fungal order Sordariales.</title>
        <authorList>
            <person name="Hensen N."/>
            <person name="Bonometti L."/>
            <person name="Westerberg I."/>
            <person name="Brannstrom I.O."/>
            <person name="Guillou S."/>
            <person name="Cros-Aarteil S."/>
            <person name="Calhoun S."/>
            <person name="Haridas S."/>
            <person name="Kuo A."/>
            <person name="Mondo S."/>
            <person name="Pangilinan J."/>
            <person name="Riley R."/>
            <person name="LaButti K."/>
            <person name="Andreopoulos B."/>
            <person name="Lipzen A."/>
            <person name="Chen C."/>
            <person name="Yan M."/>
            <person name="Daum C."/>
            <person name="Ng V."/>
            <person name="Clum A."/>
            <person name="Steindorff A."/>
            <person name="Ohm R.A."/>
            <person name="Martin F."/>
            <person name="Silar P."/>
            <person name="Natvig D.O."/>
            <person name="Lalanne C."/>
            <person name="Gautier V."/>
            <person name="Ament-Velasquez S.L."/>
            <person name="Kruys A."/>
            <person name="Hutchinson M.I."/>
            <person name="Powell A.J."/>
            <person name="Barry K."/>
            <person name="Miller A.N."/>
            <person name="Grigoriev I.V."/>
            <person name="Debuchy R."/>
            <person name="Gladieux P."/>
            <person name="Hiltunen Thoren M."/>
            <person name="Johannesson H."/>
        </authorList>
    </citation>
    <scope>NUCLEOTIDE SEQUENCE</scope>
    <source>
        <strain evidence="3">PSN309</strain>
    </source>
</reference>